<dbReference type="EC" id="6.3.2.6" evidence="3"/>
<reference evidence="9" key="1">
    <citation type="submission" date="2018-05" db="EMBL/GenBank/DDBJ databases">
        <authorList>
            <person name="Lanie J.A."/>
            <person name="Ng W.-L."/>
            <person name="Kazmierczak K.M."/>
            <person name="Andrzejewski T.M."/>
            <person name="Davidsen T.M."/>
            <person name="Wayne K.J."/>
            <person name="Tettelin H."/>
            <person name="Glass J.I."/>
            <person name="Rusch D."/>
            <person name="Podicherti R."/>
            <person name="Tsui H.-C.T."/>
            <person name="Winkler M.E."/>
        </authorList>
    </citation>
    <scope>NUCLEOTIDE SEQUENCE</scope>
</reference>
<evidence type="ECO:0000256" key="7">
    <source>
        <dbReference type="ARBA" id="ARBA00022840"/>
    </source>
</evidence>
<accession>A0A382IA29</accession>
<protein>
    <recommendedName>
        <fullName evidence="3">phosphoribosylaminoimidazolesuccinocarboxamide synthase</fullName>
        <ecNumber evidence="3">6.3.2.6</ecNumber>
    </recommendedName>
</protein>
<dbReference type="PANTHER" id="PTHR43700:SF1">
    <property type="entry name" value="PHOSPHORIBOSYLAMINOIMIDAZOLE-SUCCINOCARBOXAMIDE SYNTHASE"/>
    <property type="match status" value="1"/>
</dbReference>
<evidence type="ECO:0000256" key="2">
    <source>
        <dbReference type="ARBA" id="ARBA00010190"/>
    </source>
</evidence>
<dbReference type="PROSITE" id="PS01058">
    <property type="entry name" value="SAICAR_SYNTHETASE_2"/>
    <property type="match status" value="1"/>
</dbReference>
<evidence type="ECO:0000256" key="6">
    <source>
        <dbReference type="ARBA" id="ARBA00022755"/>
    </source>
</evidence>
<dbReference type="Gene3D" id="3.30.200.20">
    <property type="entry name" value="Phosphorylase Kinase, domain 1"/>
    <property type="match status" value="1"/>
</dbReference>
<dbReference type="NCBIfam" id="TIGR00081">
    <property type="entry name" value="purC"/>
    <property type="match status" value="1"/>
</dbReference>
<keyword evidence="4" id="KW-0436">Ligase</keyword>
<organism evidence="9">
    <name type="scientific">marine metagenome</name>
    <dbReference type="NCBI Taxonomy" id="408172"/>
    <lineage>
        <taxon>unclassified sequences</taxon>
        <taxon>metagenomes</taxon>
        <taxon>ecological metagenomes</taxon>
    </lineage>
</organism>
<dbReference type="AlphaFoldDB" id="A0A382IA29"/>
<keyword evidence="6" id="KW-0658">Purine biosynthesis</keyword>
<keyword evidence="5" id="KW-0547">Nucleotide-binding</keyword>
<dbReference type="CDD" id="cd01414">
    <property type="entry name" value="SAICAR_synt_Sc"/>
    <property type="match status" value="1"/>
</dbReference>
<comment type="pathway">
    <text evidence="1">Purine metabolism; IMP biosynthesis via de novo pathway; 5-amino-1-(5-phospho-D-ribosyl)imidazole-4-carboxamide from 5-amino-1-(5-phospho-D-ribosyl)imidazole-4-carboxylate: step 1/2.</text>
</comment>
<dbReference type="GO" id="GO:0005524">
    <property type="term" value="F:ATP binding"/>
    <property type="evidence" value="ECO:0007669"/>
    <property type="project" value="UniProtKB-KW"/>
</dbReference>
<dbReference type="FunFam" id="3.30.470.20:FF:000015">
    <property type="entry name" value="Phosphoribosylaminoimidazole-succinocarboxamide synthase"/>
    <property type="match status" value="1"/>
</dbReference>
<name>A0A382IA29_9ZZZZ</name>
<dbReference type="InterPro" id="IPR001636">
    <property type="entry name" value="SAICAR_synth"/>
</dbReference>
<dbReference type="NCBIfam" id="NF010568">
    <property type="entry name" value="PRK13961.1"/>
    <property type="match status" value="1"/>
</dbReference>
<dbReference type="SUPFAM" id="SSF56104">
    <property type="entry name" value="SAICAR synthase-like"/>
    <property type="match status" value="1"/>
</dbReference>
<evidence type="ECO:0000256" key="5">
    <source>
        <dbReference type="ARBA" id="ARBA00022741"/>
    </source>
</evidence>
<dbReference type="GO" id="GO:0005737">
    <property type="term" value="C:cytoplasm"/>
    <property type="evidence" value="ECO:0007669"/>
    <property type="project" value="TreeGrafter"/>
</dbReference>
<keyword evidence="7" id="KW-0067">ATP-binding</keyword>
<feature type="domain" description="SAICAR synthetase/ADE2 N-terminal" evidence="8">
    <location>
        <begin position="18"/>
        <end position="273"/>
    </location>
</feature>
<dbReference type="InterPro" id="IPR028923">
    <property type="entry name" value="SAICAR_synt/ADE2_N"/>
</dbReference>
<comment type="similarity">
    <text evidence="2">Belongs to the SAICAR synthetase family.</text>
</comment>
<dbReference type="HAMAP" id="MF_00137">
    <property type="entry name" value="SAICAR_synth"/>
    <property type="match status" value="1"/>
</dbReference>
<dbReference type="GO" id="GO:0004639">
    <property type="term" value="F:phosphoribosylaminoimidazolesuccinocarboxamide synthase activity"/>
    <property type="evidence" value="ECO:0007669"/>
    <property type="project" value="UniProtKB-EC"/>
</dbReference>
<evidence type="ECO:0000313" key="9">
    <source>
        <dbReference type="EMBL" id="SVB96107.1"/>
    </source>
</evidence>
<evidence type="ECO:0000256" key="1">
    <source>
        <dbReference type="ARBA" id="ARBA00004672"/>
    </source>
</evidence>
<dbReference type="InterPro" id="IPR018236">
    <property type="entry name" value="SAICAR_synthetase_CS"/>
</dbReference>
<dbReference type="PANTHER" id="PTHR43700">
    <property type="entry name" value="PHOSPHORIBOSYLAMINOIMIDAZOLE-SUCCINOCARBOXAMIDE SYNTHASE"/>
    <property type="match status" value="1"/>
</dbReference>
<dbReference type="UniPathway" id="UPA00074">
    <property type="reaction ID" value="UER00131"/>
</dbReference>
<proteinExistence type="inferred from homology"/>
<evidence type="ECO:0000259" key="8">
    <source>
        <dbReference type="Pfam" id="PF01259"/>
    </source>
</evidence>
<evidence type="ECO:0000256" key="3">
    <source>
        <dbReference type="ARBA" id="ARBA00012217"/>
    </source>
</evidence>
<evidence type="ECO:0000256" key="4">
    <source>
        <dbReference type="ARBA" id="ARBA00022598"/>
    </source>
</evidence>
<sequence>MANKSFSVLMETNLPNILYRGKVRDTYDLGSGRLLMVATDRLSAFDVVLPTGIPNKGKILSRMSKFWFEKTAHVVPNHLIAMADEQGALPKDSHLGEIPDIIAAQAMVVHRAERVDIECIVRGYLAGSSWAEYKREGTIFGQTATPGLREGQIFPEPLFTPTTKADEGHDENISIREVEELVGVSVARELEEKSIEVYSFARDFAAQRGIILADTKLEFGFVNGELILIDEIFTPDSSRFWDARGYAPGKSQPNFDKQFVRDWLDEHGWDHEPPAPALPDDIVIKTAERYEEALTRLTGQPLVGSEEE</sequence>
<dbReference type="Gene3D" id="3.30.470.20">
    <property type="entry name" value="ATP-grasp fold, B domain"/>
    <property type="match status" value="1"/>
</dbReference>
<gene>
    <name evidence="9" type="ORF">METZ01_LOCUS248961</name>
</gene>
<dbReference type="Pfam" id="PF01259">
    <property type="entry name" value="SAICAR_synt"/>
    <property type="match status" value="1"/>
</dbReference>
<dbReference type="EMBL" id="UINC01065939">
    <property type="protein sequence ID" value="SVB96107.1"/>
    <property type="molecule type" value="Genomic_DNA"/>
</dbReference>
<dbReference type="GO" id="GO:0006189">
    <property type="term" value="P:'de novo' IMP biosynthetic process"/>
    <property type="evidence" value="ECO:0007669"/>
    <property type="project" value="UniProtKB-UniPathway"/>
</dbReference>